<keyword evidence="12" id="KW-1185">Reference proteome</keyword>
<feature type="binding site" description="covalent" evidence="8">
    <location>
        <position position="223"/>
    </location>
    <ligand>
        <name>heme c</name>
        <dbReference type="ChEBI" id="CHEBI:61717"/>
        <label>2</label>
    </ligand>
</feature>
<dbReference type="PROSITE" id="PS51257">
    <property type="entry name" value="PROKAR_LIPOPROTEIN"/>
    <property type="match status" value="1"/>
</dbReference>
<keyword evidence="3 9" id="KW-0479">Metal-binding</keyword>
<comment type="caution">
    <text evidence="11">The sequence shown here is derived from an EMBL/GenBank/DDBJ whole genome shotgun (WGS) entry which is preliminary data.</text>
</comment>
<dbReference type="GO" id="GO:0004130">
    <property type="term" value="F:cytochrome-c peroxidase activity"/>
    <property type="evidence" value="ECO:0007669"/>
    <property type="project" value="TreeGrafter"/>
</dbReference>
<dbReference type="Gene3D" id="1.10.760.10">
    <property type="entry name" value="Cytochrome c-like domain"/>
    <property type="match status" value="2"/>
</dbReference>
<accession>A0A6I3LF45</accession>
<sequence>MFKECVFISLCLLLLSCSKDQSERYSDDIDDAYELIIPSNFPSLSYQYVNNGLKKSRIELGKVLFHDVRLSADNTISCASCHIKEFAFSDYGKAFSIGIDSLVGKRNAPAIQNMAFMTEYFYDGASNNLEMVPIVPIHNEVEMRENLPSIVEKLRSEPMYRSLFEKAFNDREITSTSMLKALAQYMAVMISSNSRYDRYVRGEKGGTLSQIEKTGLQLFQQKCAACHSTDLFTDQSFRNNGLQVNEKLNDLGRYEVTGFDEDKFAFKVSSLRNVELTAPYMHDGRFNTLEEVLAFYTNGIVDSETLDPLLKRKDGRIGIELSSDEQHAIIRFLKTLTDHQFIANPQL</sequence>
<comment type="cofactor">
    <cofactor evidence="8">
        <name>heme</name>
        <dbReference type="ChEBI" id="CHEBI:30413"/>
    </cofactor>
    <text evidence="8">Binds 2 heme groups.</text>
</comment>
<feature type="binding site" description="axial binding residue" evidence="9">
    <location>
        <position position="227"/>
    </location>
    <ligand>
        <name>heme c</name>
        <dbReference type="ChEBI" id="CHEBI:61717"/>
        <label>2</label>
    </ligand>
    <ligandPart>
        <name>Fe</name>
        <dbReference type="ChEBI" id="CHEBI:18248"/>
    </ligandPart>
</feature>
<dbReference type="InterPro" id="IPR026259">
    <property type="entry name" value="MauG/Cytc_peroxidase"/>
</dbReference>
<organism evidence="11 12">
    <name type="scientific">Myroides albus</name>
    <dbReference type="NCBI Taxonomy" id="2562892"/>
    <lineage>
        <taxon>Bacteria</taxon>
        <taxon>Pseudomonadati</taxon>
        <taxon>Bacteroidota</taxon>
        <taxon>Flavobacteriia</taxon>
        <taxon>Flavobacteriales</taxon>
        <taxon>Flavobacteriaceae</taxon>
        <taxon>Myroides</taxon>
    </lineage>
</organism>
<dbReference type="SUPFAM" id="SSF46626">
    <property type="entry name" value="Cytochrome c"/>
    <property type="match status" value="2"/>
</dbReference>
<dbReference type="InterPro" id="IPR004852">
    <property type="entry name" value="Di-haem_cyt_c_peroxidsae"/>
</dbReference>
<dbReference type="InterPro" id="IPR009056">
    <property type="entry name" value="Cyt_c-like_dom"/>
</dbReference>
<keyword evidence="5" id="KW-0574">Periplasm</keyword>
<dbReference type="InterPro" id="IPR051395">
    <property type="entry name" value="Cytochrome_c_Peroxidase/MauG"/>
</dbReference>
<dbReference type="AlphaFoldDB" id="A0A6I3LF45"/>
<evidence type="ECO:0000256" key="4">
    <source>
        <dbReference type="ARBA" id="ARBA00022729"/>
    </source>
</evidence>
<evidence type="ECO:0000256" key="5">
    <source>
        <dbReference type="ARBA" id="ARBA00022764"/>
    </source>
</evidence>
<feature type="domain" description="Cytochrome c" evidence="10">
    <location>
        <begin position="210"/>
        <end position="337"/>
    </location>
</feature>
<dbReference type="PIRSF" id="PIRSF000294">
    <property type="entry name" value="Cytochrome-c_peroxidase"/>
    <property type="match status" value="1"/>
</dbReference>
<dbReference type="PANTHER" id="PTHR30600:SF10">
    <property type="entry name" value="BLL6722 PROTEIN"/>
    <property type="match status" value="1"/>
</dbReference>
<evidence type="ECO:0000256" key="3">
    <source>
        <dbReference type="ARBA" id="ARBA00022723"/>
    </source>
</evidence>
<dbReference type="GO" id="GO:0009055">
    <property type="term" value="F:electron transfer activity"/>
    <property type="evidence" value="ECO:0007669"/>
    <property type="project" value="InterPro"/>
</dbReference>
<evidence type="ECO:0000313" key="11">
    <source>
        <dbReference type="EMBL" id="MTG98089.1"/>
    </source>
</evidence>
<dbReference type="Pfam" id="PF03150">
    <property type="entry name" value="CCP_MauG"/>
    <property type="match status" value="1"/>
</dbReference>
<evidence type="ECO:0000256" key="8">
    <source>
        <dbReference type="PIRSR" id="PIRSR000294-1"/>
    </source>
</evidence>
<dbReference type="InterPro" id="IPR036909">
    <property type="entry name" value="Cyt_c-like_dom_sf"/>
</dbReference>
<evidence type="ECO:0000256" key="7">
    <source>
        <dbReference type="ARBA" id="ARBA00023004"/>
    </source>
</evidence>
<dbReference type="EMBL" id="WMJX01000013">
    <property type="protein sequence ID" value="MTG98089.1"/>
    <property type="molecule type" value="Genomic_DNA"/>
</dbReference>
<keyword evidence="6" id="KW-0560">Oxidoreductase</keyword>
<feature type="domain" description="Cytochrome c" evidence="10">
    <location>
        <begin position="56"/>
        <end position="184"/>
    </location>
</feature>
<evidence type="ECO:0000313" key="12">
    <source>
        <dbReference type="Proteomes" id="UP000438760"/>
    </source>
</evidence>
<feature type="binding site" description="covalent" evidence="8">
    <location>
        <position position="81"/>
    </location>
    <ligand>
        <name>heme c</name>
        <dbReference type="ChEBI" id="CHEBI:61717"/>
        <label>1</label>
    </ligand>
</feature>
<dbReference type="GO" id="GO:0042597">
    <property type="term" value="C:periplasmic space"/>
    <property type="evidence" value="ECO:0007669"/>
    <property type="project" value="UniProtKB-SubCell"/>
</dbReference>
<keyword evidence="11" id="KW-0575">Peroxidase</keyword>
<evidence type="ECO:0000256" key="6">
    <source>
        <dbReference type="ARBA" id="ARBA00023002"/>
    </source>
</evidence>
<dbReference type="GO" id="GO:0046872">
    <property type="term" value="F:metal ion binding"/>
    <property type="evidence" value="ECO:0007669"/>
    <property type="project" value="UniProtKB-KW"/>
</dbReference>
<comment type="subcellular location">
    <subcellularLocation>
        <location evidence="1">Periplasm</location>
    </subcellularLocation>
</comment>
<dbReference type="PROSITE" id="PS51007">
    <property type="entry name" value="CYTC"/>
    <property type="match status" value="2"/>
</dbReference>
<name>A0A6I3LF45_9FLAO</name>
<feature type="binding site" description="covalent" evidence="8">
    <location>
        <position position="226"/>
    </location>
    <ligand>
        <name>heme c</name>
        <dbReference type="ChEBI" id="CHEBI:61717"/>
        <label>2</label>
    </ligand>
</feature>
<dbReference type="GO" id="GO:0020037">
    <property type="term" value="F:heme binding"/>
    <property type="evidence" value="ECO:0007669"/>
    <property type="project" value="InterPro"/>
</dbReference>
<gene>
    <name evidence="11" type="ORF">GJV76_08090</name>
</gene>
<dbReference type="PANTHER" id="PTHR30600">
    <property type="entry name" value="CYTOCHROME C PEROXIDASE-RELATED"/>
    <property type="match status" value="1"/>
</dbReference>
<keyword evidence="7 9" id="KW-0408">Iron</keyword>
<keyword evidence="2 8" id="KW-0349">Heme</keyword>
<evidence type="ECO:0000256" key="1">
    <source>
        <dbReference type="ARBA" id="ARBA00004418"/>
    </source>
</evidence>
<evidence type="ECO:0000256" key="2">
    <source>
        <dbReference type="ARBA" id="ARBA00022617"/>
    </source>
</evidence>
<evidence type="ECO:0000256" key="9">
    <source>
        <dbReference type="PIRSR" id="PIRSR000294-2"/>
    </source>
</evidence>
<feature type="binding site" description="axial binding residue" evidence="9">
    <location>
        <position position="82"/>
    </location>
    <ligand>
        <name>heme c</name>
        <dbReference type="ChEBI" id="CHEBI:61717"/>
        <label>1</label>
    </ligand>
    <ligandPart>
        <name>Fe</name>
        <dbReference type="ChEBI" id="CHEBI:18248"/>
    </ligandPart>
</feature>
<dbReference type="Proteomes" id="UP000438760">
    <property type="component" value="Unassembled WGS sequence"/>
</dbReference>
<keyword evidence="4" id="KW-0732">Signal</keyword>
<feature type="binding site" description="covalent" evidence="8">
    <location>
        <position position="78"/>
    </location>
    <ligand>
        <name>heme c</name>
        <dbReference type="ChEBI" id="CHEBI:61717"/>
        <label>1</label>
    </ligand>
</feature>
<proteinExistence type="predicted"/>
<evidence type="ECO:0000259" key="10">
    <source>
        <dbReference type="PROSITE" id="PS51007"/>
    </source>
</evidence>
<comment type="PTM">
    <text evidence="8">Binds 2 heme groups per subunit.</text>
</comment>
<dbReference type="OrthoDB" id="9805202at2"/>
<protein>
    <submittedName>
        <fullName evidence="11">Cytochrome-c peroxidase</fullName>
    </submittedName>
</protein>
<reference evidence="11 12" key="1">
    <citation type="submission" date="2019-11" db="EMBL/GenBank/DDBJ databases">
        <title>Genome of Strain BIT-d1.</title>
        <authorList>
            <person name="Yang Y."/>
        </authorList>
    </citation>
    <scope>NUCLEOTIDE SEQUENCE [LARGE SCALE GENOMIC DNA]</scope>
    <source>
        <strain evidence="11 12">BIT-d1</strain>
    </source>
</reference>
<dbReference type="RefSeq" id="WP_155092120.1">
    <property type="nucleotide sequence ID" value="NZ_CP102754.1"/>
</dbReference>